<dbReference type="RefSeq" id="WP_008251989.1">
    <property type="nucleotide sequence ID" value="NZ_CP014544.1"/>
</dbReference>
<evidence type="ECO:0000313" key="2">
    <source>
        <dbReference type="Proteomes" id="UP000074119"/>
    </source>
</evidence>
<dbReference type="Gene3D" id="3.20.160.10">
    <property type="entry name" value="vpa0580 domain like"/>
    <property type="match status" value="1"/>
</dbReference>
<organism evidence="1 2">
    <name type="scientific">Zhongshania aliphaticivorans</name>
    <dbReference type="NCBI Taxonomy" id="1470434"/>
    <lineage>
        <taxon>Bacteria</taxon>
        <taxon>Pseudomonadati</taxon>
        <taxon>Pseudomonadota</taxon>
        <taxon>Gammaproteobacteria</taxon>
        <taxon>Cellvibrionales</taxon>
        <taxon>Spongiibacteraceae</taxon>
        <taxon>Zhongshania</taxon>
    </lineage>
</organism>
<dbReference type="InterPro" id="IPR038604">
    <property type="entry name" value="HopJ_sf"/>
</dbReference>
<dbReference type="AlphaFoldDB" id="A0A127M8V9"/>
<sequence length="112" mass="12327">MTIAELIERLAQQPLAFTEVMAVIDDNYTFTPTAFQNGEQYNEAGTNNGSCKIFAFGALHQLSAQATLNAFGDFYTKDVLANPDGDDHANIRNFMRSDWAGIRFEGSALALK</sequence>
<dbReference type="EMBL" id="CP014544">
    <property type="protein sequence ID" value="AMO69660.1"/>
    <property type="molecule type" value="Genomic_DNA"/>
</dbReference>
<dbReference type="InterPro" id="IPR014984">
    <property type="entry name" value="HopJ"/>
</dbReference>
<proteinExistence type="predicted"/>
<dbReference type="Proteomes" id="UP000074119">
    <property type="component" value="Chromosome"/>
</dbReference>
<dbReference type="KEGG" id="zal:AZF00_15745"/>
<accession>A0A127M8V9</accession>
<protein>
    <submittedName>
        <fullName evidence="1">Type III effector</fullName>
    </submittedName>
</protein>
<dbReference type="STRING" id="1470434.AZF00_15745"/>
<evidence type="ECO:0000313" key="1">
    <source>
        <dbReference type="EMBL" id="AMO69660.1"/>
    </source>
</evidence>
<name>A0A127M8V9_9GAMM</name>
<reference evidence="1 2" key="1">
    <citation type="submission" date="2015-12" db="EMBL/GenBank/DDBJ databases">
        <authorList>
            <person name="Shamseldin A."/>
            <person name="Moawad H."/>
            <person name="Abd El-Rahim W.M."/>
            <person name="Sadowsky M.J."/>
        </authorList>
    </citation>
    <scope>NUCLEOTIDE SEQUENCE [LARGE SCALE GENOMIC DNA]</scope>
    <source>
        <strain evidence="1 2">SM2</strain>
    </source>
</reference>
<dbReference type="Pfam" id="PF08888">
    <property type="entry name" value="HopJ"/>
    <property type="match status" value="1"/>
</dbReference>
<gene>
    <name evidence="1" type="ORF">AZF00_15745</name>
</gene>